<dbReference type="InterPro" id="IPR006966">
    <property type="entry name" value="Peroxin-3"/>
</dbReference>
<reference evidence="7 8" key="1">
    <citation type="submission" date="2024-07" db="EMBL/GenBank/DDBJ databases">
        <title>Chromosome-level genome assembly of the water stick insect Ranatra chinensis (Heteroptera: Nepidae).</title>
        <authorList>
            <person name="Liu X."/>
        </authorList>
    </citation>
    <scope>NUCLEOTIDE SEQUENCE [LARGE SCALE GENOMIC DNA]</scope>
    <source>
        <strain evidence="7">Cailab_2021Rc</strain>
        <tissue evidence="7">Muscle</tissue>
    </source>
</reference>
<name>A0ABD0YKW5_9HEMI</name>
<gene>
    <name evidence="7" type="ORF">AAG570_011526</name>
</gene>
<dbReference type="AlphaFoldDB" id="A0ABD0YKW5"/>
<protein>
    <recommendedName>
        <fullName evidence="2">Peroxisomal biogenesis factor 3</fullName>
    </recommendedName>
    <alternativeName>
        <fullName evidence="5">Peroxisomal assembly protein PEX3</fullName>
    </alternativeName>
</protein>
<dbReference type="PANTHER" id="PTHR28080:SF1">
    <property type="entry name" value="PEROXISOMAL BIOGENESIS FACTOR 3"/>
    <property type="match status" value="1"/>
</dbReference>
<comment type="function">
    <text evidence="4">Involved in peroxisome biosynthesis and integrity. Assembles membrane vesicles before the matrix proteins are translocated. As a docking factor for PEX19, is necessary for the import of peroxisomal membrane proteins in the peroxisomes.</text>
</comment>
<dbReference type="PANTHER" id="PTHR28080">
    <property type="entry name" value="PEROXISOMAL BIOGENESIS FACTOR 3"/>
    <property type="match status" value="1"/>
</dbReference>
<evidence type="ECO:0000256" key="3">
    <source>
        <dbReference type="ARBA" id="ARBA00022593"/>
    </source>
</evidence>
<sequence>MFSKMRQFFYRHRRKFIVGGIVIGGAVFLVRYAGRKFVEWNEKEVKELLQKSRKQHHFQSTESTCNQMIISMSSILKDEVLSVVNTEELLTKLKSCDGDRLCTWEELKVSSFTQYTALMYSGIILVVLLRVQLNIIGGYTCHGLSETNNGIASDSTLQGDYLSLSQCLVSSGVKDICKIIKKHVTDILKDVSLKKMMSLKDIEQFFWSVQERVSNDPDDPLKNLSRFLSNANSARFQTKDIAKLYKILSETVEVLQTEEIISLVSSCLTQGFSQAVDRIADCFIPKRTGKTQEDPDSLTDCYTNINSIKLPMAKVVPIIYGLSKGNLVNEEPELWIQSFISMDKLLAFGANLYEAFSYSGQ</sequence>
<evidence type="ECO:0000256" key="5">
    <source>
        <dbReference type="ARBA" id="ARBA00029630"/>
    </source>
</evidence>
<evidence type="ECO:0000256" key="4">
    <source>
        <dbReference type="ARBA" id="ARBA00025338"/>
    </source>
</evidence>
<keyword evidence="6" id="KW-1133">Transmembrane helix</keyword>
<keyword evidence="6" id="KW-0472">Membrane</keyword>
<dbReference type="Proteomes" id="UP001558652">
    <property type="component" value="Unassembled WGS sequence"/>
</dbReference>
<feature type="transmembrane region" description="Helical" evidence="6">
    <location>
        <begin position="16"/>
        <end position="34"/>
    </location>
</feature>
<evidence type="ECO:0000256" key="1">
    <source>
        <dbReference type="ARBA" id="ARBA00011494"/>
    </source>
</evidence>
<dbReference type="EMBL" id="JBFDAA010000006">
    <property type="protein sequence ID" value="KAL1131915.1"/>
    <property type="molecule type" value="Genomic_DNA"/>
</dbReference>
<keyword evidence="3" id="KW-0962">Peroxisome biogenesis</keyword>
<evidence type="ECO:0000256" key="6">
    <source>
        <dbReference type="SAM" id="Phobius"/>
    </source>
</evidence>
<dbReference type="Pfam" id="PF04882">
    <property type="entry name" value="Peroxin-3"/>
    <property type="match status" value="2"/>
</dbReference>
<keyword evidence="6" id="KW-0812">Transmembrane</keyword>
<organism evidence="7 8">
    <name type="scientific">Ranatra chinensis</name>
    <dbReference type="NCBI Taxonomy" id="642074"/>
    <lineage>
        <taxon>Eukaryota</taxon>
        <taxon>Metazoa</taxon>
        <taxon>Ecdysozoa</taxon>
        <taxon>Arthropoda</taxon>
        <taxon>Hexapoda</taxon>
        <taxon>Insecta</taxon>
        <taxon>Pterygota</taxon>
        <taxon>Neoptera</taxon>
        <taxon>Paraneoptera</taxon>
        <taxon>Hemiptera</taxon>
        <taxon>Heteroptera</taxon>
        <taxon>Panheteroptera</taxon>
        <taxon>Nepomorpha</taxon>
        <taxon>Nepidae</taxon>
        <taxon>Ranatrinae</taxon>
        <taxon>Ranatra</taxon>
    </lineage>
</organism>
<keyword evidence="8" id="KW-1185">Reference proteome</keyword>
<evidence type="ECO:0000256" key="2">
    <source>
        <dbReference type="ARBA" id="ARBA00014294"/>
    </source>
</evidence>
<evidence type="ECO:0000313" key="7">
    <source>
        <dbReference type="EMBL" id="KAL1131915.1"/>
    </source>
</evidence>
<evidence type="ECO:0000313" key="8">
    <source>
        <dbReference type="Proteomes" id="UP001558652"/>
    </source>
</evidence>
<dbReference type="GO" id="GO:0007031">
    <property type="term" value="P:peroxisome organization"/>
    <property type="evidence" value="ECO:0007669"/>
    <property type="project" value="UniProtKB-KW"/>
</dbReference>
<comment type="subunit">
    <text evidence="1">Interacts with PEX19.</text>
</comment>
<accession>A0ABD0YKW5</accession>
<proteinExistence type="predicted"/>
<comment type="caution">
    <text evidence="7">The sequence shown here is derived from an EMBL/GenBank/DDBJ whole genome shotgun (WGS) entry which is preliminary data.</text>
</comment>